<dbReference type="Proteomes" id="UP000824410">
    <property type="component" value="Unassembled WGS sequence"/>
</dbReference>
<dbReference type="EMBL" id="SHDO01000024">
    <property type="protein sequence ID" value="MBX6982198.1"/>
    <property type="molecule type" value="Genomic_DNA"/>
</dbReference>
<evidence type="ECO:0000313" key="1">
    <source>
        <dbReference type="EMBL" id="MBX6982198.1"/>
    </source>
</evidence>
<dbReference type="RefSeq" id="WP_131679852.1">
    <property type="nucleotide sequence ID" value="NZ_SHDH01000048.1"/>
</dbReference>
<sequence>MKGKLTISRPSYGDDREKINIVVKCDVSKLRFLSLEIDYADFAKCITGLSEVDCELEVSGLENVGKKRITEQRSVICPIKSYEKRVLRDWLINNKQEDGYILDAYLGSKSSVQYCDEGTILNYRVIKYVEVNNEI</sequence>
<protein>
    <submittedName>
        <fullName evidence="1">Uncharacterized protein</fullName>
    </submittedName>
</protein>
<reference evidence="1" key="1">
    <citation type="submission" date="2019-02" db="EMBL/GenBank/DDBJ databases">
        <title>Genomic characterization of isolates from hospital effluents in KZN, South Africa.</title>
        <authorList>
            <person name="Ntshobeni N."/>
            <person name="Allam M."/>
            <person name="Ismail A."/>
            <person name="Amoako D."/>
            <person name="Essack S."/>
            <person name="Chenia H."/>
        </authorList>
    </citation>
    <scope>NUCLEOTIDE SEQUENCE</scope>
    <source>
        <strain evidence="1">AFE97_S1</strain>
    </source>
</reference>
<accession>A0AAP2K0N1</accession>
<organism evidence="1 2">
    <name type="scientific">Providencia rettgeri</name>
    <dbReference type="NCBI Taxonomy" id="587"/>
    <lineage>
        <taxon>Bacteria</taxon>
        <taxon>Pseudomonadati</taxon>
        <taxon>Pseudomonadota</taxon>
        <taxon>Gammaproteobacteria</taxon>
        <taxon>Enterobacterales</taxon>
        <taxon>Morganellaceae</taxon>
        <taxon>Providencia</taxon>
    </lineage>
</organism>
<comment type="caution">
    <text evidence="1">The sequence shown here is derived from an EMBL/GenBank/DDBJ whole genome shotgun (WGS) entry which is preliminary data.</text>
</comment>
<dbReference type="AlphaFoldDB" id="A0AAP2K0N1"/>
<name>A0AAP2K0N1_PRORE</name>
<gene>
    <name evidence="1" type="ORF">EX242_18300</name>
</gene>
<proteinExistence type="predicted"/>
<evidence type="ECO:0000313" key="2">
    <source>
        <dbReference type="Proteomes" id="UP000824410"/>
    </source>
</evidence>